<keyword evidence="3" id="KW-1185">Reference proteome</keyword>
<name>A0ABN2MQF4_9MICO</name>
<protein>
    <recommendedName>
        <fullName evidence="4">GlsB/YeaQ/YmgE family stress response membrane protein</fullName>
    </recommendedName>
</protein>
<proteinExistence type="predicted"/>
<evidence type="ECO:0000313" key="3">
    <source>
        <dbReference type="Proteomes" id="UP001501746"/>
    </source>
</evidence>
<feature type="transmembrane region" description="Helical" evidence="1">
    <location>
        <begin position="58"/>
        <end position="78"/>
    </location>
</feature>
<keyword evidence="1" id="KW-1133">Transmembrane helix</keyword>
<feature type="transmembrane region" description="Helical" evidence="1">
    <location>
        <begin position="6"/>
        <end position="21"/>
    </location>
</feature>
<evidence type="ECO:0000313" key="2">
    <source>
        <dbReference type="EMBL" id="GAA1833893.1"/>
    </source>
</evidence>
<gene>
    <name evidence="2" type="ORF">GCM10009750_17740</name>
</gene>
<evidence type="ECO:0000256" key="1">
    <source>
        <dbReference type="SAM" id="Phobius"/>
    </source>
</evidence>
<organism evidence="2 3">
    <name type="scientific">Agromyces salentinus</name>
    <dbReference type="NCBI Taxonomy" id="269421"/>
    <lineage>
        <taxon>Bacteria</taxon>
        <taxon>Bacillati</taxon>
        <taxon>Actinomycetota</taxon>
        <taxon>Actinomycetes</taxon>
        <taxon>Micrococcales</taxon>
        <taxon>Microbacteriaceae</taxon>
        <taxon>Agromyces</taxon>
    </lineage>
</organism>
<reference evidence="2 3" key="1">
    <citation type="journal article" date="2019" name="Int. J. Syst. Evol. Microbiol.">
        <title>The Global Catalogue of Microorganisms (GCM) 10K type strain sequencing project: providing services to taxonomists for standard genome sequencing and annotation.</title>
        <authorList>
            <consortium name="The Broad Institute Genomics Platform"/>
            <consortium name="The Broad Institute Genome Sequencing Center for Infectious Disease"/>
            <person name="Wu L."/>
            <person name="Ma J."/>
        </authorList>
    </citation>
    <scope>NUCLEOTIDE SEQUENCE [LARGE SCALE GENOMIC DNA]</scope>
    <source>
        <strain evidence="2 3">JCM 14323</strain>
    </source>
</reference>
<comment type="caution">
    <text evidence="2">The sequence shown here is derived from an EMBL/GenBank/DDBJ whole genome shotgun (WGS) entry which is preliminary data.</text>
</comment>
<dbReference type="Proteomes" id="UP001501746">
    <property type="component" value="Unassembled WGS sequence"/>
</dbReference>
<feature type="transmembrane region" description="Helical" evidence="1">
    <location>
        <begin position="28"/>
        <end position="52"/>
    </location>
</feature>
<evidence type="ECO:0008006" key="4">
    <source>
        <dbReference type="Google" id="ProtNLM"/>
    </source>
</evidence>
<sequence>MELLFVVLGGAILGIAARYLLPLRNTHGVALVPAIGAGVAAVVWVALTWLGWAWDGTWIWVASFVVAGLAAAATAYLIGPRRERADAALFERLARPGAGTDTRATPVH</sequence>
<keyword evidence="1" id="KW-0812">Transmembrane</keyword>
<dbReference type="RefSeq" id="WP_246205455.1">
    <property type="nucleotide sequence ID" value="NZ_BAAANK010000004.1"/>
</dbReference>
<dbReference type="EMBL" id="BAAANK010000004">
    <property type="protein sequence ID" value="GAA1833893.1"/>
    <property type="molecule type" value="Genomic_DNA"/>
</dbReference>
<accession>A0ABN2MQF4</accession>
<keyword evidence="1" id="KW-0472">Membrane</keyword>